<reference evidence="1" key="1">
    <citation type="submission" date="2021-06" db="EMBL/GenBank/DDBJ databases">
        <title>Comparative genomics, transcriptomics and evolutionary studies reveal genomic signatures of adaptation to plant cell wall in hemibiotrophic fungi.</title>
        <authorList>
            <consortium name="DOE Joint Genome Institute"/>
            <person name="Baroncelli R."/>
            <person name="Diaz J.F."/>
            <person name="Benocci T."/>
            <person name="Peng M."/>
            <person name="Battaglia E."/>
            <person name="Haridas S."/>
            <person name="Andreopoulos W."/>
            <person name="Labutti K."/>
            <person name="Pangilinan J."/>
            <person name="Floch G.L."/>
            <person name="Makela M.R."/>
            <person name="Henrissat B."/>
            <person name="Grigoriev I.V."/>
            <person name="Crouch J.A."/>
            <person name="De Vries R.P."/>
            <person name="Sukno S.A."/>
            <person name="Thon M.R."/>
        </authorList>
    </citation>
    <scope>NUCLEOTIDE SEQUENCE</scope>
    <source>
        <strain evidence="1">CBS 102054</strain>
    </source>
</reference>
<dbReference type="Proteomes" id="UP001243989">
    <property type="component" value="Unassembled WGS sequence"/>
</dbReference>
<keyword evidence="2" id="KW-1185">Reference proteome</keyword>
<comment type="caution">
    <text evidence="1">The sequence shown here is derived from an EMBL/GenBank/DDBJ whole genome shotgun (WGS) entry which is preliminary data.</text>
</comment>
<gene>
    <name evidence="1" type="ORF">BDP81DRAFT_413600</name>
</gene>
<organism evidence="1 2">
    <name type="scientific">Colletotrichum phormii</name>
    <dbReference type="NCBI Taxonomy" id="359342"/>
    <lineage>
        <taxon>Eukaryota</taxon>
        <taxon>Fungi</taxon>
        <taxon>Dikarya</taxon>
        <taxon>Ascomycota</taxon>
        <taxon>Pezizomycotina</taxon>
        <taxon>Sordariomycetes</taxon>
        <taxon>Hypocreomycetidae</taxon>
        <taxon>Glomerellales</taxon>
        <taxon>Glomerellaceae</taxon>
        <taxon>Colletotrichum</taxon>
        <taxon>Colletotrichum acutatum species complex</taxon>
    </lineage>
</organism>
<dbReference type="RefSeq" id="XP_060451906.1">
    <property type="nucleotide sequence ID" value="XM_060589299.1"/>
</dbReference>
<protein>
    <submittedName>
        <fullName evidence="1">Uncharacterized protein</fullName>
    </submittedName>
</protein>
<accession>A0AAJ0ELS7</accession>
<evidence type="ECO:0000313" key="2">
    <source>
        <dbReference type="Proteomes" id="UP001243989"/>
    </source>
</evidence>
<name>A0AAJ0ELS7_9PEZI</name>
<dbReference type="GeneID" id="85474161"/>
<evidence type="ECO:0000313" key="1">
    <source>
        <dbReference type="EMBL" id="KAK1655862.1"/>
    </source>
</evidence>
<dbReference type="AlphaFoldDB" id="A0AAJ0ELS7"/>
<sequence length="68" mass="7407">MHAGHSIALVPRGLNNYGDGFLDRWFLSGAISVDPDVTLPGLILAHEPVTLAPSLTPGDRAWVNFYYN</sequence>
<dbReference type="EMBL" id="JAHMHQ010000001">
    <property type="protein sequence ID" value="KAK1655862.1"/>
    <property type="molecule type" value="Genomic_DNA"/>
</dbReference>
<proteinExistence type="predicted"/>